<name>A0A7U6JGA0_CALEA</name>
<keyword evidence="1" id="KW-1133">Transmembrane helix</keyword>
<evidence type="ECO:0000313" key="2">
    <source>
        <dbReference type="EMBL" id="BAL81200.1"/>
    </source>
</evidence>
<evidence type="ECO:0000313" key="3">
    <source>
        <dbReference type="Proteomes" id="UP000004793"/>
    </source>
</evidence>
<accession>A0A7U6JGA0</accession>
<sequence>MATALIVIIILWIVSGILTNILLKKEKLPPLYRVLLFLEGLIGLLFYLMFKGAGD</sequence>
<keyword evidence="1" id="KW-0472">Membrane</keyword>
<dbReference type="EMBL" id="AP012051">
    <property type="protein sequence ID" value="BAL81200.1"/>
    <property type="molecule type" value="Genomic_DNA"/>
</dbReference>
<reference evidence="2 3" key="1">
    <citation type="submission" date="2011-01" db="EMBL/GenBank/DDBJ databases">
        <title>Whole genome sequence of Caldisericum exile AZM16c01.</title>
        <authorList>
            <person name="Narita-Yamada S."/>
            <person name="Kawakoshi A."/>
            <person name="Nakamura S."/>
            <person name="Sasagawa M."/>
            <person name="Fukada J."/>
            <person name="Sekine M."/>
            <person name="Kato Y."/>
            <person name="Fukai R."/>
            <person name="Sasaki K."/>
            <person name="Hanamaki A."/>
            <person name="Narita H."/>
            <person name="Konno Y."/>
            <person name="Mori K."/>
            <person name="Yamazaki S."/>
            <person name="Suzuki K."/>
            <person name="Fujita N."/>
        </authorList>
    </citation>
    <scope>NUCLEOTIDE SEQUENCE [LARGE SCALE GENOMIC DNA]</scope>
    <source>
        <strain evidence="3">DSM 21853 / NBRC 104410 / AZM16c01</strain>
    </source>
</reference>
<dbReference type="AlphaFoldDB" id="A0A7U6JGA0"/>
<protein>
    <submittedName>
        <fullName evidence="2">Uncharacterized protein</fullName>
    </submittedName>
</protein>
<dbReference type="RefSeq" id="WP_014453597.1">
    <property type="nucleotide sequence ID" value="NC_017096.1"/>
</dbReference>
<dbReference type="Proteomes" id="UP000004793">
    <property type="component" value="Chromosome"/>
</dbReference>
<feature type="transmembrane region" description="Helical" evidence="1">
    <location>
        <begin position="6"/>
        <end position="23"/>
    </location>
</feature>
<keyword evidence="3" id="KW-1185">Reference proteome</keyword>
<evidence type="ECO:0000256" key="1">
    <source>
        <dbReference type="SAM" id="Phobius"/>
    </source>
</evidence>
<proteinExistence type="predicted"/>
<gene>
    <name evidence="2" type="ordered locus">CSE_10740</name>
</gene>
<dbReference type="KEGG" id="cex:CSE_10740"/>
<feature type="transmembrane region" description="Helical" evidence="1">
    <location>
        <begin position="30"/>
        <end position="50"/>
    </location>
</feature>
<keyword evidence="1" id="KW-0812">Transmembrane</keyword>
<organism evidence="2 3">
    <name type="scientific">Caldisericum exile (strain DSM 21853 / NBRC 104410 / AZM16c01)</name>
    <dbReference type="NCBI Taxonomy" id="511051"/>
    <lineage>
        <taxon>Bacteria</taxon>
        <taxon>Pseudomonadati</taxon>
        <taxon>Caldisericota/Cryosericota group</taxon>
        <taxon>Caldisericota</taxon>
        <taxon>Caldisericia</taxon>
        <taxon>Caldisericales</taxon>
        <taxon>Caldisericaceae</taxon>
        <taxon>Caldisericum</taxon>
    </lineage>
</organism>